<name>A0ABD2MZT7_9CUCU</name>
<evidence type="ECO:0000313" key="1">
    <source>
        <dbReference type="EMBL" id="KAL3271876.1"/>
    </source>
</evidence>
<dbReference type="Proteomes" id="UP001516400">
    <property type="component" value="Unassembled WGS sequence"/>
</dbReference>
<sequence length="122" mass="13732">MVCIKFSFVNEDKTVLFYFLNRNPPPDEVSVKSGDMELDSLGDAKYLGIRPDPQLQWCDHVPDICKELNSSYYAILNTTDTIGPKSVLNVHNDLGISRVGPVSLSTVSTNSELYVHFRNCYL</sequence>
<keyword evidence="2" id="KW-1185">Reference proteome</keyword>
<comment type="caution">
    <text evidence="1">The sequence shown here is derived from an EMBL/GenBank/DDBJ whole genome shotgun (WGS) entry which is preliminary data.</text>
</comment>
<dbReference type="AlphaFoldDB" id="A0ABD2MZT7"/>
<dbReference type="EMBL" id="JABFTP020000042">
    <property type="protein sequence ID" value="KAL3271876.1"/>
    <property type="molecule type" value="Genomic_DNA"/>
</dbReference>
<gene>
    <name evidence="1" type="ORF">HHI36_022346</name>
</gene>
<evidence type="ECO:0000313" key="2">
    <source>
        <dbReference type="Proteomes" id="UP001516400"/>
    </source>
</evidence>
<accession>A0ABD2MZT7</accession>
<protein>
    <submittedName>
        <fullName evidence="1">Uncharacterized protein</fullName>
    </submittedName>
</protein>
<proteinExistence type="predicted"/>
<reference evidence="1 2" key="1">
    <citation type="journal article" date="2021" name="BMC Biol.">
        <title>Horizontally acquired antibacterial genes associated with adaptive radiation of ladybird beetles.</title>
        <authorList>
            <person name="Li H.S."/>
            <person name="Tang X.F."/>
            <person name="Huang Y.H."/>
            <person name="Xu Z.Y."/>
            <person name="Chen M.L."/>
            <person name="Du X.Y."/>
            <person name="Qiu B.Y."/>
            <person name="Chen P.T."/>
            <person name="Zhang W."/>
            <person name="Slipinski A."/>
            <person name="Escalona H.E."/>
            <person name="Waterhouse R.M."/>
            <person name="Zwick A."/>
            <person name="Pang H."/>
        </authorList>
    </citation>
    <scope>NUCLEOTIDE SEQUENCE [LARGE SCALE GENOMIC DNA]</scope>
    <source>
        <strain evidence="1">SYSU2018</strain>
    </source>
</reference>
<organism evidence="1 2">
    <name type="scientific">Cryptolaemus montrouzieri</name>
    <dbReference type="NCBI Taxonomy" id="559131"/>
    <lineage>
        <taxon>Eukaryota</taxon>
        <taxon>Metazoa</taxon>
        <taxon>Ecdysozoa</taxon>
        <taxon>Arthropoda</taxon>
        <taxon>Hexapoda</taxon>
        <taxon>Insecta</taxon>
        <taxon>Pterygota</taxon>
        <taxon>Neoptera</taxon>
        <taxon>Endopterygota</taxon>
        <taxon>Coleoptera</taxon>
        <taxon>Polyphaga</taxon>
        <taxon>Cucujiformia</taxon>
        <taxon>Coccinelloidea</taxon>
        <taxon>Coccinellidae</taxon>
        <taxon>Scymninae</taxon>
        <taxon>Scymnini</taxon>
        <taxon>Cryptolaemus</taxon>
    </lineage>
</organism>